<sequence>MTVPTALPDATPVIPVVCDRCRAEGFAGKDRFGEIRDLLSFEPVPRRAHADGWRPEHQRAFIAALAITGSPRRAARTAGRHANGAEQLRNARGAAAFARAWDEALALYRERELLRLKDNLDALAGQVEQERAAAHADGMDRGAAPWSRPAAAGRPAAPDPDFPLADDPRGIFVATLNAYWIKLREEREARLDGRIAEADFALRQLTWIEVAADISMPDEVERWIEARRAGTPAIAAAATVLSLAFADARARFWAEAGAPHRPVPVPHRLLVWRDGGIALEADDRYCSGGAESLEQHAARCTAEQAEAARRQAAWELGLLDTEDAALPDGFEILEAPAPADPPTPDGPPAPAVPTPANDEDRP</sequence>
<feature type="region of interest" description="Disordered" evidence="1">
    <location>
        <begin position="327"/>
        <end position="362"/>
    </location>
</feature>
<evidence type="ECO:0000256" key="1">
    <source>
        <dbReference type="SAM" id="MobiDB-lite"/>
    </source>
</evidence>
<dbReference type="OrthoDB" id="7282816at2"/>
<comment type="caution">
    <text evidence="2">The sequence shown here is derived from an EMBL/GenBank/DDBJ whole genome shotgun (WGS) entry which is preliminary data.</text>
</comment>
<feature type="compositionally biased region" description="Basic and acidic residues" evidence="1">
    <location>
        <begin position="131"/>
        <end position="140"/>
    </location>
</feature>
<name>A0A3R9Z4A0_9SPHN</name>
<dbReference type="Proteomes" id="UP000274661">
    <property type="component" value="Unassembled WGS sequence"/>
</dbReference>
<dbReference type="RefSeq" id="WP_126717295.1">
    <property type="nucleotide sequence ID" value="NZ_RWJF01000001.1"/>
</dbReference>
<feature type="region of interest" description="Disordered" evidence="1">
    <location>
        <begin position="131"/>
        <end position="157"/>
    </location>
</feature>
<feature type="compositionally biased region" description="Pro residues" evidence="1">
    <location>
        <begin position="338"/>
        <end position="353"/>
    </location>
</feature>
<proteinExistence type="predicted"/>
<gene>
    <name evidence="2" type="ORF">HMF7854_00360</name>
</gene>
<dbReference type="EMBL" id="RWJF01000001">
    <property type="protein sequence ID" value="RST29452.1"/>
    <property type="molecule type" value="Genomic_DNA"/>
</dbReference>
<organism evidence="2 3">
    <name type="scientific">Sphingomonas ginkgonis</name>
    <dbReference type="NCBI Taxonomy" id="2315330"/>
    <lineage>
        <taxon>Bacteria</taxon>
        <taxon>Pseudomonadati</taxon>
        <taxon>Pseudomonadota</taxon>
        <taxon>Alphaproteobacteria</taxon>
        <taxon>Sphingomonadales</taxon>
        <taxon>Sphingomonadaceae</taxon>
        <taxon>Sphingomonas</taxon>
    </lineage>
</organism>
<reference evidence="2 3" key="1">
    <citation type="submission" date="2018-12" db="EMBL/GenBank/DDBJ databases">
        <title>Sphingomonas sp. HMF7854 Genome sequencing and assembly.</title>
        <authorList>
            <person name="Cha I."/>
            <person name="Kang H."/>
            <person name="Kim H."/>
            <person name="Kang J."/>
            <person name="Joh K."/>
        </authorList>
    </citation>
    <scope>NUCLEOTIDE SEQUENCE [LARGE SCALE GENOMIC DNA]</scope>
    <source>
        <strain evidence="2 3">HMF7854</strain>
    </source>
</reference>
<feature type="compositionally biased region" description="Low complexity" evidence="1">
    <location>
        <begin position="142"/>
        <end position="156"/>
    </location>
</feature>
<evidence type="ECO:0000313" key="3">
    <source>
        <dbReference type="Proteomes" id="UP000274661"/>
    </source>
</evidence>
<evidence type="ECO:0000313" key="2">
    <source>
        <dbReference type="EMBL" id="RST29452.1"/>
    </source>
</evidence>
<accession>A0A3R9Z4A0</accession>
<keyword evidence="3" id="KW-1185">Reference proteome</keyword>
<protein>
    <submittedName>
        <fullName evidence="2">Uncharacterized protein</fullName>
    </submittedName>
</protein>
<dbReference type="AlphaFoldDB" id="A0A3R9Z4A0"/>